<dbReference type="InterPro" id="IPR017221">
    <property type="entry name" value="DUF34/NIF3_bac"/>
</dbReference>
<dbReference type="InterPro" id="IPR036069">
    <property type="entry name" value="DUF34/NIF3_sf"/>
</dbReference>
<keyword evidence="7" id="KW-1185">Reference proteome</keyword>
<dbReference type="InterPro" id="IPR015867">
    <property type="entry name" value="N-reg_PII/ATP_PRibTrfase_C"/>
</dbReference>
<dbReference type="OrthoDB" id="9792792at2"/>
<evidence type="ECO:0000256" key="2">
    <source>
        <dbReference type="ARBA" id="ARBA00022112"/>
    </source>
</evidence>
<dbReference type="FunFam" id="3.30.70.120:FF:000006">
    <property type="entry name" value="GTP cyclohydrolase 1 type 2 homolog"/>
    <property type="match status" value="1"/>
</dbReference>
<dbReference type="RefSeq" id="WP_091483297.1">
    <property type="nucleotide sequence ID" value="NZ_FOTR01000004.1"/>
</dbReference>
<protein>
    <recommendedName>
        <fullName evidence="2 4">GTP cyclohydrolase 1 type 2 homolog</fullName>
    </recommendedName>
</protein>
<dbReference type="PANTHER" id="PTHR13799">
    <property type="entry name" value="NGG1 INTERACTING FACTOR 3"/>
    <property type="match status" value="1"/>
</dbReference>
<evidence type="ECO:0000256" key="3">
    <source>
        <dbReference type="ARBA" id="ARBA00022723"/>
    </source>
</evidence>
<feature type="binding site" evidence="5">
    <location>
        <position position="104"/>
    </location>
    <ligand>
        <name>a divalent metal cation</name>
        <dbReference type="ChEBI" id="CHEBI:60240"/>
        <label>1</label>
    </ligand>
</feature>
<feature type="binding site" evidence="5">
    <location>
        <position position="65"/>
    </location>
    <ligand>
        <name>a divalent metal cation</name>
        <dbReference type="ChEBI" id="CHEBI:60240"/>
        <label>1</label>
    </ligand>
</feature>
<dbReference type="STRING" id="334253.SAMN04487943_104131"/>
<feature type="binding site" evidence="5">
    <location>
        <position position="330"/>
    </location>
    <ligand>
        <name>a divalent metal cation</name>
        <dbReference type="ChEBI" id="CHEBI:60240"/>
        <label>1</label>
    </ligand>
</feature>
<evidence type="ECO:0000256" key="4">
    <source>
        <dbReference type="PIRNR" id="PIRNR037489"/>
    </source>
</evidence>
<evidence type="ECO:0000256" key="1">
    <source>
        <dbReference type="ARBA" id="ARBA00006964"/>
    </source>
</evidence>
<feature type="binding site" evidence="5">
    <location>
        <position position="66"/>
    </location>
    <ligand>
        <name>a divalent metal cation</name>
        <dbReference type="ChEBI" id="CHEBI:60240"/>
        <label>1</label>
    </ligand>
</feature>
<accession>A0A1I4KSC0</accession>
<organism evidence="6 7">
    <name type="scientific">Gracilibacillus orientalis</name>
    <dbReference type="NCBI Taxonomy" id="334253"/>
    <lineage>
        <taxon>Bacteria</taxon>
        <taxon>Bacillati</taxon>
        <taxon>Bacillota</taxon>
        <taxon>Bacilli</taxon>
        <taxon>Bacillales</taxon>
        <taxon>Bacillaceae</taxon>
        <taxon>Gracilibacillus</taxon>
    </lineage>
</organism>
<sequence length="370" mass="41223">MTTVKDVIRLFEKWVPKHYAESWDNVGLQVGDKNQKVNKLMVTLDVIDAVVDEAIENNVDLIIAHHPLLFKGLKNIDFQDPKGRVVKKLIQHNISVYAAHTNLDVVNGGVNDLLAERLELTMTKVLVPTVEEQFLKFIVYVPQTHLNDLVDALGDAGAGYIGNYSHCTFRTTGTGAFKPLEGTNPFLGRQGEIEETIEYKVETIIKKTQLSSVIQVAEKAHPYEEMAYDLVPLANKGKQEGLGRIGKLPQPMKLSEYAEVVKRNLNISTLRYIGDQDQMIKKVAVLGGSGKGFIDIARNAGADLYITGDLTFHEAQDAEEAGLCLIDPGHHVEEVMKEGVKDYFLTNLDALPEKIEVDISRLSTDPFHYQ</sequence>
<dbReference type="EMBL" id="FOTR01000004">
    <property type="protein sequence ID" value="SFL81655.1"/>
    <property type="molecule type" value="Genomic_DNA"/>
</dbReference>
<comment type="similarity">
    <text evidence="1 4">Belongs to the GTP cyclohydrolase I type 2/NIF3 family.</text>
</comment>
<evidence type="ECO:0000313" key="6">
    <source>
        <dbReference type="EMBL" id="SFL81655.1"/>
    </source>
</evidence>
<dbReference type="FunFam" id="3.40.1390.30:FF:000001">
    <property type="entry name" value="GTP cyclohydrolase 1 type 2"/>
    <property type="match status" value="1"/>
</dbReference>
<dbReference type="PIRSF" id="PIRSF037489">
    <property type="entry name" value="UCP037489_NIF3_YqfO"/>
    <property type="match status" value="1"/>
</dbReference>
<dbReference type="Proteomes" id="UP000198565">
    <property type="component" value="Unassembled WGS sequence"/>
</dbReference>
<evidence type="ECO:0000256" key="5">
    <source>
        <dbReference type="PIRSR" id="PIRSR602678-1"/>
    </source>
</evidence>
<dbReference type="InterPro" id="IPR002678">
    <property type="entry name" value="DUF34/NIF3"/>
</dbReference>
<name>A0A1I4KSC0_9BACI</name>
<evidence type="ECO:0000313" key="7">
    <source>
        <dbReference type="Proteomes" id="UP000198565"/>
    </source>
</evidence>
<reference evidence="7" key="1">
    <citation type="submission" date="2016-10" db="EMBL/GenBank/DDBJ databases">
        <authorList>
            <person name="Varghese N."/>
            <person name="Submissions S."/>
        </authorList>
    </citation>
    <scope>NUCLEOTIDE SEQUENCE [LARGE SCALE GENOMIC DNA]</scope>
    <source>
        <strain evidence="7">CGMCC 1.4250</strain>
    </source>
</reference>
<keyword evidence="3 4" id="KW-0479">Metal-binding</keyword>
<dbReference type="PANTHER" id="PTHR13799:SF14">
    <property type="entry name" value="GTP CYCLOHYDROLASE 1 TYPE 2 HOMOLOG"/>
    <property type="match status" value="1"/>
</dbReference>
<gene>
    <name evidence="6" type="ORF">SAMN04487943_104131</name>
</gene>
<proteinExistence type="inferred from homology"/>
<dbReference type="NCBIfam" id="TIGR00486">
    <property type="entry name" value="YbgI_SA1388"/>
    <property type="match status" value="1"/>
</dbReference>
<feature type="binding site" evidence="5">
    <location>
        <position position="333"/>
    </location>
    <ligand>
        <name>a divalent metal cation</name>
        <dbReference type="ChEBI" id="CHEBI:60240"/>
        <label>1</label>
    </ligand>
</feature>
<dbReference type="SUPFAM" id="SSF102705">
    <property type="entry name" value="NIF3 (NGG1p interacting factor 3)-like"/>
    <property type="match status" value="1"/>
</dbReference>
<dbReference type="GO" id="GO:0046872">
    <property type="term" value="F:metal ion binding"/>
    <property type="evidence" value="ECO:0007669"/>
    <property type="project" value="UniProtKB-UniRule"/>
</dbReference>
<dbReference type="AlphaFoldDB" id="A0A1I4KSC0"/>
<dbReference type="Gene3D" id="3.40.1390.30">
    <property type="entry name" value="NIF3 (NGG1p interacting factor 3)-like"/>
    <property type="match status" value="1"/>
</dbReference>
<dbReference type="Gene3D" id="3.30.70.120">
    <property type="match status" value="1"/>
</dbReference>
<dbReference type="GO" id="GO:0005737">
    <property type="term" value="C:cytoplasm"/>
    <property type="evidence" value="ECO:0007669"/>
    <property type="project" value="TreeGrafter"/>
</dbReference>
<dbReference type="Pfam" id="PF01784">
    <property type="entry name" value="DUF34_NIF3"/>
    <property type="match status" value="1"/>
</dbReference>